<gene>
    <name evidence="2" type="ORF">GCM10009737_15880</name>
</gene>
<evidence type="ECO:0008006" key="4">
    <source>
        <dbReference type="Google" id="ProtNLM"/>
    </source>
</evidence>
<comment type="caution">
    <text evidence="2">The sequence shown here is derived from an EMBL/GenBank/DDBJ whole genome shotgun (WGS) entry which is preliminary data.</text>
</comment>
<evidence type="ECO:0000313" key="3">
    <source>
        <dbReference type="Proteomes" id="UP001501612"/>
    </source>
</evidence>
<name>A0ABN2P8M8_9ACTN</name>
<accession>A0ABN2P8M8</accession>
<dbReference type="EMBL" id="BAAAMY010000004">
    <property type="protein sequence ID" value="GAA1915307.1"/>
    <property type="molecule type" value="Genomic_DNA"/>
</dbReference>
<keyword evidence="3" id="KW-1185">Reference proteome</keyword>
<reference evidence="2 3" key="1">
    <citation type="journal article" date="2019" name="Int. J. Syst. Evol. Microbiol.">
        <title>The Global Catalogue of Microorganisms (GCM) 10K type strain sequencing project: providing services to taxonomists for standard genome sequencing and annotation.</title>
        <authorList>
            <consortium name="The Broad Institute Genomics Platform"/>
            <consortium name="The Broad Institute Genome Sequencing Center for Infectious Disease"/>
            <person name="Wu L."/>
            <person name="Ma J."/>
        </authorList>
    </citation>
    <scope>NUCLEOTIDE SEQUENCE [LARGE SCALE GENOMIC DNA]</scope>
    <source>
        <strain evidence="2 3">JCM 14046</strain>
    </source>
</reference>
<organism evidence="2 3">
    <name type="scientific">Nocardioides lentus</name>
    <dbReference type="NCBI Taxonomy" id="338077"/>
    <lineage>
        <taxon>Bacteria</taxon>
        <taxon>Bacillati</taxon>
        <taxon>Actinomycetota</taxon>
        <taxon>Actinomycetes</taxon>
        <taxon>Propionibacteriales</taxon>
        <taxon>Nocardioidaceae</taxon>
        <taxon>Nocardioides</taxon>
    </lineage>
</organism>
<evidence type="ECO:0000313" key="2">
    <source>
        <dbReference type="EMBL" id="GAA1915307.1"/>
    </source>
</evidence>
<sequence length="193" mass="20091">MRLVPLLATAAASAVLVGGLAAPASAATQNRTDQAGDATTFPSDFSTAQDSADIRTLRGVHGDGALVFTFTVADLIAPGIDNSVNATVRIQTPNERDYLANLNFGEGQKSLSLVSNEQQVACDGLTGRAVAAQDRLVISVPRSCVRNPREVVFGGQTSMFVTFGTGGGQASDDARRNRELGEIKLGTVALKNN</sequence>
<dbReference type="RefSeq" id="WP_344005896.1">
    <property type="nucleotide sequence ID" value="NZ_BAAAMY010000004.1"/>
</dbReference>
<protein>
    <recommendedName>
        <fullName evidence="4">Secreted protein</fullName>
    </recommendedName>
</protein>
<feature type="signal peptide" evidence="1">
    <location>
        <begin position="1"/>
        <end position="26"/>
    </location>
</feature>
<feature type="chain" id="PRO_5046532643" description="Secreted protein" evidence="1">
    <location>
        <begin position="27"/>
        <end position="193"/>
    </location>
</feature>
<keyword evidence="1" id="KW-0732">Signal</keyword>
<evidence type="ECO:0000256" key="1">
    <source>
        <dbReference type="SAM" id="SignalP"/>
    </source>
</evidence>
<dbReference type="Proteomes" id="UP001501612">
    <property type="component" value="Unassembled WGS sequence"/>
</dbReference>
<proteinExistence type="predicted"/>